<comment type="caution">
    <text evidence="4">The sequence shown here is derived from an EMBL/GenBank/DDBJ whole genome shotgun (WGS) entry which is preliminary data.</text>
</comment>
<dbReference type="RefSeq" id="WP_218023805.1">
    <property type="nucleotide sequence ID" value="NZ_BJOC01000030.1"/>
</dbReference>
<evidence type="ECO:0000313" key="4">
    <source>
        <dbReference type="EMBL" id="GED23237.1"/>
    </source>
</evidence>
<dbReference type="PANTHER" id="PTHR43046">
    <property type="entry name" value="GDP-MANNOSE MANNOSYL HYDROLASE"/>
    <property type="match status" value="1"/>
</dbReference>
<comment type="cofactor">
    <cofactor evidence="1">
        <name>Mg(2+)</name>
        <dbReference type="ChEBI" id="CHEBI:18420"/>
    </cofactor>
</comment>
<dbReference type="Gene3D" id="3.90.79.10">
    <property type="entry name" value="Nucleoside Triphosphate Pyrophosphohydrolase"/>
    <property type="match status" value="1"/>
</dbReference>
<evidence type="ECO:0000259" key="3">
    <source>
        <dbReference type="PROSITE" id="PS51462"/>
    </source>
</evidence>
<feature type="domain" description="Nudix hydrolase" evidence="3">
    <location>
        <begin position="7"/>
        <end position="141"/>
    </location>
</feature>
<evidence type="ECO:0000313" key="5">
    <source>
        <dbReference type="Proteomes" id="UP000319812"/>
    </source>
</evidence>
<keyword evidence="5" id="KW-1185">Reference proteome</keyword>
<protein>
    <submittedName>
        <fullName evidence="4">ADP-ribose pyrophosphatase</fullName>
    </submittedName>
</protein>
<evidence type="ECO:0000256" key="1">
    <source>
        <dbReference type="ARBA" id="ARBA00001946"/>
    </source>
</evidence>
<dbReference type="InterPro" id="IPR015797">
    <property type="entry name" value="NUDIX_hydrolase-like_dom_sf"/>
</dbReference>
<sequence length="164" mass="17849">MAELIPGVRNAARALIVRDSHLLLLHKQGGLHALPGGGQETGETLLEALQRECREEIGCEVLAPELLRVSDYFKLKQSDPPTRRHQVDFLFRCRVAADYVPHNGPSPDKRQTGVAWLPVASLPDCRFSPAYLGEVLPEVLASGISSAAPSGPLYMGEFHDLATS</sequence>
<dbReference type="EMBL" id="BJOC01000030">
    <property type="protein sequence ID" value="GED23237.1"/>
    <property type="molecule type" value="Genomic_DNA"/>
</dbReference>
<organism evidence="4 5">
    <name type="scientific">Halomonas halmophila</name>
    <dbReference type="NCBI Taxonomy" id="252"/>
    <lineage>
        <taxon>Bacteria</taxon>
        <taxon>Pseudomonadati</taxon>
        <taxon>Pseudomonadota</taxon>
        <taxon>Gammaproteobacteria</taxon>
        <taxon>Oceanospirillales</taxon>
        <taxon>Halomonadaceae</taxon>
        <taxon>Halomonas</taxon>
    </lineage>
</organism>
<dbReference type="AlphaFoldDB" id="A0A4Y4F1A0"/>
<gene>
    <name evidence="4" type="ORF">HHA01_22140</name>
</gene>
<name>A0A4Y4F1A0_9GAMM</name>
<dbReference type="SUPFAM" id="SSF55811">
    <property type="entry name" value="Nudix"/>
    <property type="match status" value="1"/>
</dbReference>
<evidence type="ECO:0000256" key="2">
    <source>
        <dbReference type="ARBA" id="ARBA00022801"/>
    </source>
</evidence>
<reference evidence="4 5" key="1">
    <citation type="submission" date="2019-06" db="EMBL/GenBank/DDBJ databases">
        <title>Whole genome shotgun sequence of Halomonas halmophila NBRC 15537.</title>
        <authorList>
            <person name="Hosoyama A."/>
            <person name="Uohara A."/>
            <person name="Ohji S."/>
            <person name="Ichikawa N."/>
        </authorList>
    </citation>
    <scope>NUCLEOTIDE SEQUENCE [LARGE SCALE GENOMIC DNA]</scope>
    <source>
        <strain evidence="4 5">NBRC 15537</strain>
    </source>
</reference>
<accession>A0A4Y4F1A0</accession>
<dbReference type="InterPro" id="IPR000086">
    <property type="entry name" value="NUDIX_hydrolase_dom"/>
</dbReference>
<dbReference type="GO" id="GO:0016787">
    <property type="term" value="F:hydrolase activity"/>
    <property type="evidence" value="ECO:0007669"/>
    <property type="project" value="UniProtKB-KW"/>
</dbReference>
<dbReference type="PROSITE" id="PS51462">
    <property type="entry name" value="NUDIX"/>
    <property type="match status" value="1"/>
</dbReference>
<dbReference type="Proteomes" id="UP000319812">
    <property type="component" value="Unassembled WGS sequence"/>
</dbReference>
<dbReference type="PANTHER" id="PTHR43046:SF14">
    <property type="entry name" value="MUTT_NUDIX FAMILY PROTEIN"/>
    <property type="match status" value="1"/>
</dbReference>
<keyword evidence="2" id="KW-0378">Hydrolase</keyword>
<proteinExistence type="predicted"/>
<dbReference type="Pfam" id="PF00293">
    <property type="entry name" value="NUDIX"/>
    <property type="match status" value="1"/>
</dbReference>